<feature type="region of interest" description="Disordered" evidence="1">
    <location>
        <begin position="41"/>
        <end position="60"/>
    </location>
</feature>
<dbReference type="AlphaFoldDB" id="A0A0N5ABQ2"/>
<keyword evidence="2" id="KW-1185">Reference proteome</keyword>
<organism evidence="2 3">
    <name type="scientific">Syphacia muris</name>
    <dbReference type="NCBI Taxonomy" id="451379"/>
    <lineage>
        <taxon>Eukaryota</taxon>
        <taxon>Metazoa</taxon>
        <taxon>Ecdysozoa</taxon>
        <taxon>Nematoda</taxon>
        <taxon>Chromadorea</taxon>
        <taxon>Rhabditida</taxon>
        <taxon>Spirurina</taxon>
        <taxon>Oxyuridomorpha</taxon>
        <taxon>Oxyuroidea</taxon>
        <taxon>Oxyuridae</taxon>
        <taxon>Syphacia</taxon>
    </lineage>
</organism>
<reference evidence="3" key="1">
    <citation type="submission" date="2017-02" db="UniProtKB">
        <authorList>
            <consortium name="WormBaseParasite"/>
        </authorList>
    </citation>
    <scope>IDENTIFICATION</scope>
</reference>
<sequence length="254" mass="28896">MKSSDVRYSPADSSLARCVITDVFELACEYVRNNVPQSKPIIMDSEGPPARLLRSNPRSSSIGSRLSFALRRSMRLSPKRSTTYGLAESISREVSHETEKHDGSQKETTSTRAGNFFTENAAIKIETFSKRYGTLGELSRLLQLARKTPIKKFLRYNDWPLGHNIRQDLWKELCRDRDYDANLKLYKTEVEELSHKGQNLGSIRAAFVMAPGSVINNYELNNDGKIALQRLLLVIECVRPDITFVPVSYLFLLF</sequence>
<accession>A0A0N5ABQ2</accession>
<proteinExistence type="predicted"/>
<dbReference type="STRING" id="451379.A0A0N5ABQ2"/>
<feature type="region of interest" description="Disordered" evidence="1">
    <location>
        <begin position="80"/>
        <end position="110"/>
    </location>
</feature>
<evidence type="ECO:0000313" key="3">
    <source>
        <dbReference type="WBParaSite" id="SMUV_0000157801-mRNA-1"/>
    </source>
</evidence>
<feature type="compositionally biased region" description="Basic and acidic residues" evidence="1">
    <location>
        <begin position="90"/>
        <end position="105"/>
    </location>
</feature>
<dbReference type="WBParaSite" id="SMUV_0000157801-mRNA-1">
    <property type="protein sequence ID" value="SMUV_0000157801-mRNA-1"/>
    <property type="gene ID" value="SMUV_0000157801"/>
</dbReference>
<dbReference type="Proteomes" id="UP000046393">
    <property type="component" value="Unplaced"/>
</dbReference>
<name>A0A0N5ABQ2_9BILA</name>
<protein>
    <submittedName>
        <fullName evidence="3">Rab-GAP TBC domain-containing protein</fullName>
    </submittedName>
</protein>
<evidence type="ECO:0000256" key="1">
    <source>
        <dbReference type="SAM" id="MobiDB-lite"/>
    </source>
</evidence>
<evidence type="ECO:0000313" key="2">
    <source>
        <dbReference type="Proteomes" id="UP000046393"/>
    </source>
</evidence>